<feature type="region of interest" description="Disordered" evidence="1">
    <location>
        <begin position="50"/>
        <end position="76"/>
    </location>
</feature>
<accession>A0A1Q9C9U2</accession>
<reference evidence="2 3" key="1">
    <citation type="submission" date="2016-02" db="EMBL/GenBank/DDBJ databases">
        <title>Genome analysis of coral dinoflagellate symbionts highlights evolutionary adaptations to a symbiotic lifestyle.</title>
        <authorList>
            <person name="Aranda M."/>
            <person name="Li Y."/>
            <person name="Liew Y.J."/>
            <person name="Baumgarten S."/>
            <person name="Simakov O."/>
            <person name="Wilson M."/>
            <person name="Piel J."/>
            <person name="Ashoor H."/>
            <person name="Bougouffa S."/>
            <person name="Bajic V.B."/>
            <person name="Ryu T."/>
            <person name="Ravasi T."/>
            <person name="Bayer T."/>
            <person name="Micklem G."/>
            <person name="Kim H."/>
            <person name="Bhak J."/>
            <person name="Lajeunesse T.C."/>
            <person name="Voolstra C.R."/>
        </authorList>
    </citation>
    <scope>NUCLEOTIDE SEQUENCE [LARGE SCALE GENOMIC DNA]</scope>
    <source>
        <strain evidence="2 3">CCMP2467</strain>
    </source>
</reference>
<dbReference type="Proteomes" id="UP000186817">
    <property type="component" value="Unassembled WGS sequence"/>
</dbReference>
<evidence type="ECO:0000256" key="1">
    <source>
        <dbReference type="SAM" id="MobiDB-lite"/>
    </source>
</evidence>
<name>A0A1Q9C9U2_SYMMI</name>
<feature type="compositionally biased region" description="Acidic residues" evidence="1">
    <location>
        <begin position="67"/>
        <end position="76"/>
    </location>
</feature>
<gene>
    <name evidence="2" type="ORF">AK812_SmicGene39982</name>
</gene>
<dbReference type="EMBL" id="LSRX01001455">
    <property type="protein sequence ID" value="OLP79704.1"/>
    <property type="molecule type" value="Genomic_DNA"/>
</dbReference>
<dbReference type="OrthoDB" id="10569482at2759"/>
<organism evidence="2 3">
    <name type="scientific">Symbiodinium microadriaticum</name>
    <name type="common">Dinoflagellate</name>
    <name type="synonym">Zooxanthella microadriatica</name>
    <dbReference type="NCBI Taxonomy" id="2951"/>
    <lineage>
        <taxon>Eukaryota</taxon>
        <taxon>Sar</taxon>
        <taxon>Alveolata</taxon>
        <taxon>Dinophyceae</taxon>
        <taxon>Suessiales</taxon>
        <taxon>Symbiodiniaceae</taxon>
        <taxon>Symbiodinium</taxon>
    </lineage>
</organism>
<comment type="caution">
    <text evidence="2">The sequence shown here is derived from an EMBL/GenBank/DDBJ whole genome shotgun (WGS) entry which is preliminary data.</text>
</comment>
<sequence length="122" mass="12527">MEKSRSSVLVPVCAAGGALALIGSAGVIPAIGLAAGVGGGWLLGQRLKGSREKAARPQLVPNAGGDSSDEDSDEELDQAVQEYGEHMGAEVVGQFLKQPGRNVQDNPDATMIQKGLFQACPL</sequence>
<proteinExistence type="predicted"/>
<dbReference type="AlphaFoldDB" id="A0A1Q9C9U2"/>
<protein>
    <submittedName>
        <fullName evidence="2">Uncharacterized protein</fullName>
    </submittedName>
</protein>
<keyword evidence="3" id="KW-1185">Reference proteome</keyword>
<evidence type="ECO:0000313" key="2">
    <source>
        <dbReference type="EMBL" id="OLP79704.1"/>
    </source>
</evidence>
<evidence type="ECO:0000313" key="3">
    <source>
        <dbReference type="Proteomes" id="UP000186817"/>
    </source>
</evidence>